<dbReference type="PROSITE" id="PS50878">
    <property type="entry name" value="RT_POL"/>
    <property type="match status" value="1"/>
</dbReference>
<evidence type="ECO:0000313" key="11">
    <source>
        <dbReference type="EMBL" id="MBD0222574.1"/>
    </source>
</evidence>
<dbReference type="EMBL" id="JACSVK010000564">
    <property type="protein sequence ID" value="MBD0222574.1"/>
    <property type="molecule type" value="Genomic_DNA"/>
</dbReference>
<evidence type="ECO:0000256" key="7">
    <source>
        <dbReference type="ARBA" id="ARBA00023118"/>
    </source>
</evidence>
<dbReference type="SUPFAM" id="SSF56672">
    <property type="entry name" value="DNA/RNA polymerases"/>
    <property type="match status" value="1"/>
</dbReference>
<name>A0A8I0KCH2_ACIBA</name>
<keyword evidence="7" id="KW-0051">Antiviral defense</keyword>
<dbReference type="PANTHER" id="PTHR34047">
    <property type="entry name" value="NUCLEAR INTRON MATURASE 1, MITOCHONDRIAL-RELATED"/>
    <property type="match status" value="1"/>
</dbReference>
<dbReference type="InterPro" id="IPR000477">
    <property type="entry name" value="RT_dom"/>
</dbReference>
<dbReference type="PRINTS" id="PR00866">
    <property type="entry name" value="RNADNAPOLMS"/>
</dbReference>
<evidence type="ECO:0000256" key="1">
    <source>
        <dbReference type="ARBA" id="ARBA00012493"/>
    </source>
</evidence>
<sequence length="182" mass="21498">MSNTSYSRKDLLEFLENAPRKYKIYHIPKRTYGFRTIAQPIPELKNLQRITIKFLENELPIHNSAAAYIKGKSIKHNALSHCKNKYFLKLDFENFFNSINTTVFWKMWDSYTNVQVPTQDKTYIENLLFWRPSKTSKKLILSIGAPSSPFISNFCMYEFDQAVEEICLKHKVTYTRYADDLT</sequence>
<dbReference type="GO" id="GO:0051607">
    <property type="term" value="P:defense response to virus"/>
    <property type="evidence" value="ECO:0007669"/>
    <property type="project" value="UniProtKB-KW"/>
</dbReference>
<dbReference type="GO" id="GO:0046872">
    <property type="term" value="F:metal ion binding"/>
    <property type="evidence" value="ECO:0007669"/>
    <property type="project" value="UniProtKB-KW"/>
</dbReference>
<dbReference type="CDD" id="cd03487">
    <property type="entry name" value="RT_Bac_retron_II"/>
    <property type="match status" value="1"/>
</dbReference>
<evidence type="ECO:0000256" key="4">
    <source>
        <dbReference type="ARBA" id="ARBA00022723"/>
    </source>
</evidence>
<evidence type="ECO:0000256" key="5">
    <source>
        <dbReference type="ARBA" id="ARBA00022842"/>
    </source>
</evidence>
<feature type="domain" description="Reverse transcriptase" evidence="10">
    <location>
        <begin position="8"/>
        <end position="182"/>
    </location>
</feature>
<organism evidence="11 12">
    <name type="scientific">Acinetobacter baumannii</name>
    <dbReference type="NCBI Taxonomy" id="470"/>
    <lineage>
        <taxon>Bacteria</taxon>
        <taxon>Pseudomonadati</taxon>
        <taxon>Pseudomonadota</taxon>
        <taxon>Gammaproteobacteria</taxon>
        <taxon>Moraxellales</taxon>
        <taxon>Moraxellaceae</taxon>
        <taxon>Acinetobacter</taxon>
        <taxon>Acinetobacter calcoaceticus/baumannii complex</taxon>
    </lineage>
</organism>
<comment type="catalytic activity">
    <reaction evidence="9">
        <text>DNA(n) + a 2'-deoxyribonucleoside 5'-triphosphate = DNA(n+1) + diphosphate</text>
        <dbReference type="Rhea" id="RHEA:22508"/>
        <dbReference type="Rhea" id="RHEA-COMP:17339"/>
        <dbReference type="Rhea" id="RHEA-COMP:17340"/>
        <dbReference type="ChEBI" id="CHEBI:33019"/>
        <dbReference type="ChEBI" id="CHEBI:61560"/>
        <dbReference type="ChEBI" id="CHEBI:173112"/>
        <dbReference type="EC" id="2.7.7.49"/>
    </reaction>
</comment>
<dbReference type="InterPro" id="IPR051083">
    <property type="entry name" value="GrpII_Intron_Splice-Mob/Def"/>
</dbReference>
<evidence type="ECO:0000259" key="10">
    <source>
        <dbReference type="PROSITE" id="PS50878"/>
    </source>
</evidence>
<evidence type="ECO:0000256" key="6">
    <source>
        <dbReference type="ARBA" id="ARBA00022918"/>
    </source>
</evidence>
<evidence type="ECO:0000256" key="2">
    <source>
        <dbReference type="ARBA" id="ARBA00022679"/>
    </source>
</evidence>
<keyword evidence="6 11" id="KW-0695">RNA-directed DNA polymerase</keyword>
<evidence type="ECO:0000313" key="12">
    <source>
        <dbReference type="Proteomes" id="UP000634608"/>
    </source>
</evidence>
<feature type="non-terminal residue" evidence="11">
    <location>
        <position position="182"/>
    </location>
</feature>
<evidence type="ECO:0000256" key="9">
    <source>
        <dbReference type="ARBA" id="ARBA00048173"/>
    </source>
</evidence>
<reference evidence="11" key="1">
    <citation type="submission" date="2020-08" db="EMBL/GenBank/DDBJ databases">
        <title>Diversity of carbapenem-resistant Acinetobacter baumannii and bacteriophage-mediated spread of the Oxa23 carbapenemase.</title>
        <authorList>
            <person name="Abouelfetouh A."/>
            <person name="Mattock J."/>
            <person name="Turner D."/>
            <person name="Li E."/>
            <person name="Evans B.A."/>
        </authorList>
    </citation>
    <scope>NUCLEOTIDE SEQUENCE</scope>
    <source>
        <strain evidence="11">A86</strain>
    </source>
</reference>
<keyword evidence="3" id="KW-0548">Nucleotidyltransferase</keyword>
<dbReference type="GO" id="GO:0003964">
    <property type="term" value="F:RNA-directed DNA polymerase activity"/>
    <property type="evidence" value="ECO:0007669"/>
    <property type="project" value="UniProtKB-KW"/>
</dbReference>
<dbReference type="InterPro" id="IPR000123">
    <property type="entry name" value="Reverse_transcriptase_msDNA"/>
</dbReference>
<dbReference type="InterPro" id="IPR043502">
    <property type="entry name" value="DNA/RNA_pol_sf"/>
</dbReference>
<protein>
    <recommendedName>
        <fullName evidence="1">RNA-directed DNA polymerase</fullName>
        <ecNumber evidence="1">2.7.7.49</ecNumber>
    </recommendedName>
</protein>
<keyword evidence="2" id="KW-0808">Transferase</keyword>
<keyword evidence="5" id="KW-0460">Magnesium</keyword>
<dbReference type="Pfam" id="PF00078">
    <property type="entry name" value="RVT_1"/>
    <property type="match status" value="1"/>
</dbReference>
<dbReference type="AlphaFoldDB" id="A0A8I0KCH2"/>
<accession>A0A8I0KCH2</accession>
<gene>
    <name evidence="11" type="ORF">IAG11_22380</name>
</gene>
<dbReference type="GO" id="GO:0003723">
    <property type="term" value="F:RNA binding"/>
    <property type="evidence" value="ECO:0007669"/>
    <property type="project" value="InterPro"/>
</dbReference>
<comment type="similarity">
    <text evidence="8">Belongs to the bacterial reverse transcriptase family.</text>
</comment>
<evidence type="ECO:0000256" key="8">
    <source>
        <dbReference type="ARBA" id="ARBA00034120"/>
    </source>
</evidence>
<dbReference type="EC" id="2.7.7.49" evidence="1"/>
<keyword evidence="4" id="KW-0479">Metal-binding</keyword>
<evidence type="ECO:0000256" key="3">
    <source>
        <dbReference type="ARBA" id="ARBA00022695"/>
    </source>
</evidence>
<proteinExistence type="inferred from homology"/>
<dbReference type="PANTHER" id="PTHR34047:SF7">
    <property type="entry name" value="RNA-DIRECTED DNA POLYMERASE"/>
    <property type="match status" value="1"/>
</dbReference>
<dbReference type="Proteomes" id="UP000634608">
    <property type="component" value="Unassembled WGS sequence"/>
</dbReference>
<comment type="caution">
    <text evidence="11">The sequence shown here is derived from an EMBL/GenBank/DDBJ whole genome shotgun (WGS) entry which is preliminary data.</text>
</comment>